<dbReference type="InterPro" id="IPR050268">
    <property type="entry name" value="NADH-dep_flavin_reductase"/>
</dbReference>
<evidence type="ECO:0000313" key="4">
    <source>
        <dbReference type="EMBL" id="MDR6203983.1"/>
    </source>
</evidence>
<dbReference type="PANTHER" id="PTHR30466">
    <property type="entry name" value="FLAVIN REDUCTASE"/>
    <property type="match status" value="1"/>
</dbReference>
<dbReference type="Gene3D" id="3.90.79.10">
    <property type="entry name" value="Nucleoside Triphosphate Pyrophosphohydrolase"/>
    <property type="match status" value="1"/>
</dbReference>
<dbReference type="SUPFAM" id="SSF50475">
    <property type="entry name" value="FMN-binding split barrel"/>
    <property type="match status" value="1"/>
</dbReference>
<dbReference type="EMBL" id="JAVIZN010000002">
    <property type="protein sequence ID" value="MDR6203983.1"/>
    <property type="molecule type" value="Genomic_DNA"/>
</dbReference>
<dbReference type="InterPro" id="IPR012349">
    <property type="entry name" value="Split_barrel_FMN-bd"/>
</dbReference>
<comment type="caution">
    <text evidence="4">The sequence shown here is derived from an EMBL/GenBank/DDBJ whole genome shotgun (WGS) entry which is preliminary data.</text>
</comment>
<dbReference type="Proteomes" id="UP001245184">
    <property type="component" value="Unassembled WGS sequence"/>
</dbReference>
<organism evidence="4 5">
    <name type="scientific">Paraburkholderia graminis</name>
    <dbReference type="NCBI Taxonomy" id="60548"/>
    <lineage>
        <taxon>Bacteria</taxon>
        <taxon>Pseudomonadati</taxon>
        <taxon>Pseudomonadota</taxon>
        <taxon>Betaproteobacteria</taxon>
        <taxon>Burkholderiales</taxon>
        <taxon>Burkholderiaceae</taxon>
        <taxon>Paraburkholderia</taxon>
    </lineage>
</organism>
<feature type="domain" description="Flavin reductase like" evidence="3">
    <location>
        <begin position="23"/>
        <end position="166"/>
    </location>
</feature>
<sequence length="326" mass="34446">MNEPTFDKTAEQAFDAAGFRRALGAFVTGVTVVTTIQADGSPRGFTANSFTSVSLDPPLILVCIAKSASSYAVFSGTRHFAVSVLAEDQKSVSGVFASKAADKFAQVAWETRNTGAPVMTGAAASFDCAAHEVVDAGDHIILIGRVLDFVHTSASPLGYCRGAYVNFSLSQDALAAAGSRAQVGAILEHRDGLVLLDTPQGLKLPTGIKLEPASDAASLRGVLAKLGLDVHLDFIFAVFESGSAPASGQPASVQIYYRGRVIDNGAAWMDSAIRIVPLAQIPWDQLHDEAVRSMLQRYVRERSEDAFGIYVGDTEAGKIQTLAIAH</sequence>
<dbReference type="GO" id="GO:0036382">
    <property type="term" value="F:flavin reductase (NADH) activity"/>
    <property type="evidence" value="ECO:0007669"/>
    <property type="project" value="UniProtKB-EC"/>
</dbReference>
<proteinExistence type="inferred from homology"/>
<dbReference type="RefSeq" id="WP_310031655.1">
    <property type="nucleotide sequence ID" value="NZ_JAVIZN010000002.1"/>
</dbReference>
<reference evidence="4 5" key="1">
    <citation type="submission" date="2023-08" db="EMBL/GenBank/DDBJ databases">
        <title>Genome sequencing of plant associated microbes to promote plant fitness in Sorghum bicolor and Oryza sativa.</title>
        <authorList>
            <person name="Coleman-Derr D."/>
        </authorList>
    </citation>
    <scope>NUCLEOTIDE SEQUENCE [LARGE SCALE GENOMIC DNA]</scope>
    <source>
        <strain evidence="4 5">SLBN-33</strain>
    </source>
</reference>
<keyword evidence="2 4" id="KW-0560">Oxidoreductase</keyword>
<dbReference type="EC" id="1.5.1.36" evidence="4"/>
<evidence type="ECO:0000256" key="2">
    <source>
        <dbReference type="ARBA" id="ARBA00023002"/>
    </source>
</evidence>
<dbReference type="InterPro" id="IPR002563">
    <property type="entry name" value="Flavin_Rdtase-like_dom"/>
</dbReference>
<dbReference type="Pfam" id="PF01613">
    <property type="entry name" value="Flavin_Reduct"/>
    <property type="match status" value="1"/>
</dbReference>
<evidence type="ECO:0000256" key="1">
    <source>
        <dbReference type="ARBA" id="ARBA00008898"/>
    </source>
</evidence>
<comment type="similarity">
    <text evidence="1">Belongs to the non-flavoprotein flavin reductase family.</text>
</comment>
<accession>A0ABD5CG06</accession>
<evidence type="ECO:0000313" key="5">
    <source>
        <dbReference type="Proteomes" id="UP001245184"/>
    </source>
</evidence>
<protein>
    <submittedName>
        <fullName evidence="4">Flavin reductase (DIM6/NTAB) family NADH-FMN oxidoreductase RutF</fullName>
        <ecNumber evidence="4">1.5.1.36</ecNumber>
    </submittedName>
</protein>
<evidence type="ECO:0000259" key="3">
    <source>
        <dbReference type="SMART" id="SM00903"/>
    </source>
</evidence>
<gene>
    <name evidence="4" type="ORF">QF025_002703</name>
</gene>
<dbReference type="AlphaFoldDB" id="A0ABD5CG06"/>
<dbReference type="PANTHER" id="PTHR30466:SF11">
    <property type="entry name" value="FLAVIN-DEPENDENT MONOOXYGENASE, REDUCTASE SUBUNIT HSAB"/>
    <property type="match status" value="1"/>
</dbReference>
<dbReference type="Gene3D" id="2.30.110.10">
    <property type="entry name" value="Electron Transport, Fmn-binding Protein, Chain A"/>
    <property type="match status" value="1"/>
</dbReference>
<name>A0ABD5CG06_9BURK</name>
<dbReference type="SMART" id="SM00903">
    <property type="entry name" value="Flavin_Reduct"/>
    <property type="match status" value="1"/>
</dbReference>